<name>K0SGV2_THAOC</name>
<dbReference type="AlphaFoldDB" id="K0SGV2"/>
<evidence type="ECO:0000313" key="3">
    <source>
        <dbReference type="Proteomes" id="UP000266841"/>
    </source>
</evidence>
<accession>K0SGV2</accession>
<keyword evidence="3" id="KW-1185">Reference proteome</keyword>
<gene>
    <name evidence="2" type="ORF">THAOC_13715</name>
</gene>
<feature type="region of interest" description="Disordered" evidence="1">
    <location>
        <begin position="157"/>
        <end position="178"/>
    </location>
</feature>
<evidence type="ECO:0000313" key="2">
    <source>
        <dbReference type="EMBL" id="EJK65423.1"/>
    </source>
</evidence>
<dbReference type="Proteomes" id="UP000266841">
    <property type="component" value="Unassembled WGS sequence"/>
</dbReference>
<dbReference type="OrthoDB" id="10651021at2759"/>
<feature type="compositionally biased region" description="Basic and acidic residues" evidence="1">
    <location>
        <begin position="157"/>
        <end position="169"/>
    </location>
</feature>
<evidence type="ECO:0000256" key="1">
    <source>
        <dbReference type="SAM" id="MobiDB-lite"/>
    </source>
</evidence>
<organism evidence="2 3">
    <name type="scientific">Thalassiosira oceanica</name>
    <name type="common">Marine diatom</name>
    <dbReference type="NCBI Taxonomy" id="159749"/>
    <lineage>
        <taxon>Eukaryota</taxon>
        <taxon>Sar</taxon>
        <taxon>Stramenopiles</taxon>
        <taxon>Ochrophyta</taxon>
        <taxon>Bacillariophyta</taxon>
        <taxon>Coscinodiscophyceae</taxon>
        <taxon>Thalassiosirophycidae</taxon>
        <taxon>Thalassiosirales</taxon>
        <taxon>Thalassiosiraceae</taxon>
        <taxon>Thalassiosira</taxon>
    </lineage>
</organism>
<dbReference type="EMBL" id="AGNL01015850">
    <property type="protein sequence ID" value="EJK65423.1"/>
    <property type="molecule type" value="Genomic_DNA"/>
</dbReference>
<feature type="non-terminal residue" evidence="2">
    <location>
        <position position="178"/>
    </location>
</feature>
<proteinExistence type="predicted"/>
<protein>
    <submittedName>
        <fullName evidence="2">Uncharacterized protein</fullName>
    </submittedName>
</protein>
<comment type="caution">
    <text evidence="2">The sequence shown here is derived from an EMBL/GenBank/DDBJ whole genome shotgun (WGS) entry which is preliminary data.</text>
</comment>
<sequence length="178" mass="19870">MKKEDTPMVKAMKTAEELKRKRSFEEFDAFMAEANRVESAEGKSARAAYERKYEADKAAREAQLVIDVEDLKRDLLDRGMDPIADMDAERQVFLLEHGVDLEKISGTPQNEAMARAFMKNRGKKVDAGPKLVDQRYIVSCQVADLKARGVDPLVHFSDPDVAEKTRGDIQDGGPAGEP</sequence>
<reference evidence="2 3" key="1">
    <citation type="journal article" date="2012" name="Genome Biol.">
        <title>Genome and low-iron response of an oceanic diatom adapted to chronic iron limitation.</title>
        <authorList>
            <person name="Lommer M."/>
            <person name="Specht M."/>
            <person name="Roy A.S."/>
            <person name="Kraemer L."/>
            <person name="Andreson R."/>
            <person name="Gutowska M.A."/>
            <person name="Wolf J."/>
            <person name="Bergner S.V."/>
            <person name="Schilhabel M.B."/>
            <person name="Klostermeier U.C."/>
            <person name="Beiko R.G."/>
            <person name="Rosenstiel P."/>
            <person name="Hippler M."/>
            <person name="Laroche J."/>
        </authorList>
    </citation>
    <scope>NUCLEOTIDE SEQUENCE [LARGE SCALE GENOMIC DNA]</scope>
    <source>
        <strain evidence="2 3">CCMP1005</strain>
    </source>
</reference>